<keyword evidence="2" id="KW-1185">Reference proteome</keyword>
<gene>
    <name evidence="1" type="ORF">GCM10017581_098770</name>
</gene>
<dbReference type="AlphaFoldDB" id="A0A9W6KU45"/>
<reference evidence="1" key="2">
    <citation type="submission" date="2023-01" db="EMBL/GenBank/DDBJ databases">
        <authorList>
            <person name="Sun Q."/>
            <person name="Evtushenko L."/>
        </authorList>
    </citation>
    <scope>NUCLEOTIDE SEQUENCE</scope>
    <source>
        <strain evidence="1">VKM Ac-1321</strain>
    </source>
</reference>
<sequence length="99" mass="10324">MSTAAAAATVVVMCSDATVAQQRQLRAEAGTVLVSTGAERLAAAAHRQPPIRVFSTYTSLPVIAQAHRDHDLGPWDLVVIDEAHRTADAAAIASSPYSA</sequence>
<evidence type="ECO:0008006" key="3">
    <source>
        <dbReference type="Google" id="ProtNLM"/>
    </source>
</evidence>
<evidence type="ECO:0000313" key="2">
    <source>
        <dbReference type="Proteomes" id="UP001143480"/>
    </source>
</evidence>
<dbReference type="InterPro" id="IPR027417">
    <property type="entry name" value="P-loop_NTPase"/>
</dbReference>
<comment type="caution">
    <text evidence="1">The sequence shown here is derived from an EMBL/GenBank/DDBJ whole genome shotgun (WGS) entry which is preliminary data.</text>
</comment>
<organism evidence="1 2">
    <name type="scientific">Dactylosporangium matsuzakiense</name>
    <dbReference type="NCBI Taxonomy" id="53360"/>
    <lineage>
        <taxon>Bacteria</taxon>
        <taxon>Bacillati</taxon>
        <taxon>Actinomycetota</taxon>
        <taxon>Actinomycetes</taxon>
        <taxon>Micromonosporales</taxon>
        <taxon>Micromonosporaceae</taxon>
        <taxon>Dactylosporangium</taxon>
    </lineage>
</organism>
<dbReference type="SUPFAM" id="SSF52540">
    <property type="entry name" value="P-loop containing nucleoside triphosphate hydrolases"/>
    <property type="match status" value="1"/>
</dbReference>
<dbReference type="Proteomes" id="UP001143480">
    <property type="component" value="Unassembled WGS sequence"/>
</dbReference>
<accession>A0A9W6KU45</accession>
<proteinExistence type="predicted"/>
<dbReference type="EMBL" id="BSFP01000127">
    <property type="protein sequence ID" value="GLL08117.1"/>
    <property type="molecule type" value="Genomic_DNA"/>
</dbReference>
<evidence type="ECO:0000313" key="1">
    <source>
        <dbReference type="EMBL" id="GLL08117.1"/>
    </source>
</evidence>
<protein>
    <recommendedName>
        <fullName evidence="3">Type III restriction/modification enzyme restriction subunit</fullName>
    </recommendedName>
</protein>
<name>A0A9W6KU45_9ACTN</name>
<reference evidence="1" key="1">
    <citation type="journal article" date="2014" name="Int. J. Syst. Evol. Microbiol.">
        <title>Complete genome sequence of Corynebacterium casei LMG S-19264T (=DSM 44701T), isolated from a smear-ripened cheese.</title>
        <authorList>
            <consortium name="US DOE Joint Genome Institute (JGI-PGF)"/>
            <person name="Walter F."/>
            <person name="Albersmeier A."/>
            <person name="Kalinowski J."/>
            <person name="Ruckert C."/>
        </authorList>
    </citation>
    <scope>NUCLEOTIDE SEQUENCE</scope>
    <source>
        <strain evidence="1">VKM Ac-1321</strain>
    </source>
</reference>